<dbReference type="Gene3D" id="2.30.30.240">
    <property type="entry name" value="PRC-barrel domain"/>
    <property type="match status" value="1"/>
</dbReference>
<organism evidence="3 4">
    <name type="scientific">Sphingomonas sanxanigenens DSM 19645 = NX02</name>
    <dbReference type="NCBI Taxonomy" id="1123269"/>
    <lineage>
        <taxon>Bacteria</taxon>
        <taxon>Pseudomonadati</taxon>
        <taxon>Pseudomonadota</taxon>
        <taxon>Alphaproteobacteria</taxon>
        <taxon>Sphingomonadales</taxon>
        <taxon>Sphingomonadaceae</taxon>
        <taxon>Sphingomonas</taxon>
    </lineage>
</organism>
<proteinExistence type="predicted"/>
<gene>
    <name evidence="3" type="ORF">NX02_18925</name>
</gene>
<evidence type="ECO:0000256" key="1">
    <source>
        <dbReference type="SAM" id="MobiDB-lite"/>
    </source>
</evidence>
<dbReference type="AlphaFoldDB" id="W0ABZ9"/>
<evidence type="ECO:0000259" key="2">
    <source>
        <dbReference type="Pfam" id="PF05239"/>
    </source>
</evidence>
<feature type="compositionally biased region" description="Basic and acidic residues" evidence="1">
    <location>
        <begin position="8"/>
        <end position="22"/>
    </location>
</feature>
<evidence type="ECO:0000313" key="4">
    <source>
        <dbReference type="Proteomes" id="UP000018851"/>
    </source>
</evidence>
<evidence type="ECO:0000313" key="3">
    <source>
        <dbReference type="EMBL" id="AHE55449.1"/>
    </source>
</evidence>
<keyword evidence="4" id="KW-1185">Reference proteome</keyword>
<dbReference type="HOGENOM" id="CLU_108884_2_0_5"/>
<dbReference type="PANTHER" id="PTHR36505:SF1">
    <property type="entry name" value="BLR1072 PROTEIN"/>
    <property type="match status" value="1"/>
</dbReference>
<dbReference type="STRING" id="1123269.NX02_18925"/>
<accession>W0ABZ9</accession>
<feature type="region of interest" description="Disordered" evidence="1">
    <location>
        <begin position="1"/>
        <end position="29"/>
    </location>
</feature>
<dbReference type="KEGG" id="ssan:NX02_18925"/>
<dbReference type="InterPro" id="IPR027275">
    <property type="entry name" value="PRC-brl_dom"/>
</dbReference>
<dbReference type="Proteomes" id="UP000018851">
    <property type="component" value="Chromosome"/>
</dbReference>
<dbReference type="PANTHER" id="PTHR36505">
    <property type="entry name" value="BLR1072 PROTEIN"/>
    <property type="match status" value="1"/>
</dbReference>
<dbReference type="EMBL" id="CP006644">
    <property type="protein sequence ID" value="AHE55449.1"/>
    <property type="molecule type" value="Genomic_DNA"/>
</dbReference>
<dbReference type="OrthoDB" id="7274881at2"/>
<reference evidence="3 4" key="1">
    <citation type="submission" date="2013-07" db="EMBL/GenBank/DDBJ databases">
        <title>Completed genome of Sphingomonas sanxanigenens NX02.</title>
        <authorList>
            <person name="Ma T."/>
            <person name="Huang H."/>
            <person name="Wu M."/>
            <person name="Li X."/>
            <person name="Li G."/>
        </authorList>
    </citation>
    <scope>NUCLEOTIDE SEQUENCE [LARGE SCALE GENOMIC DNA]</scope>
    <source>
        <strain evidence="3 4">NX02</strain>
    </source>
</reference>
<sequence length="123" mass="14156">MENTQTTDRTETHDTISSEKVDGTAVYGRDGDQIGSVHHLMIGKRDGQVRHAVVSYGGFLGMGEDYFPLPWSELTYDERRGGYIVDRDIAQLKDGPRYQRDREPSWDRSYDDQLTSYYGVRLM</sequence>
<dbReference type="RefSeq" id="WP_025293620.1">
    <property type="nucleotide sequence ID" value="NZ_CP006644.1"/>
</dbReference>
<protein>
    <recommendedName>
        <fullName evidence="2">PRC-barrel domain-containing protein</fullName>
    </recommendedName>
</protein>
<name>W0ABZ9_9SPHN</name>
<dbReference type="InterPro" id="IPR011033">
    <property type="entry name" value="PRC_barrel-like_sf"/>
</dbReference>
<dbReference type="Pfam" id="PF05239">
    <property type="entry name" value="PRC"/>
    <property type="match status" value="1"/>
</dbReference>
<dbReference type="eggNOG" id="COG1873">
    <property type="taxonomic scope" value="Bacteria"/>
</dbReference>
<feature type="domain" description="PRC-barrel" evidence="2">
    <location>
        <begin position="14"/>
        <end position="88"/>
    </location>
</feature>
<dbReference type="PATRIC" id="fig|1123269.5.peg.3702"/>
<dbReference type="SUPFAM" id="SSF50346">
    <property type="entry name" value="PRC-barrel domain"/>
    <property type="match status" value="1"/>
</dbReference>